<dbReference type="Proteomes" id="UP000694727">
    <property type="component" value="Unplaced"/>
</dbReference>
<dbReference type="Proteomes" id="UP000694720">
    <property type="component" value="Unplaced"/>
</dbReference>
<name>A0A8D0UI14_PIG</name>
<dbReference type="Ensembl" id="ENSSSCT00035066885.1">
    <property type="protein sequence ID" value="ENSSSCP00035027120.1"/>
    <property type="gene ID" value="ENSSSCG00035050173.1"/>
</dbReference>
<evidence type="ECO:0000256" key="2">
    <source>
        <dbReference type="ARBA" id="ARBA00022574"/>
    </source>
</evidence>
<dbReference type="Ensembl" id="ENSSSCT00030028614.1">
    <property type="protein sequence ID" value="ENSSSCP00030012766.1"/>
    <property type="gene ID" value="ENSSSCG00030020670.1"/>
</dbReference>
<dbReference type="Ensembl" id="ENSSSCT00025016250.1">
    <property type="protein sequence ID" value="ENSSSCP00025006453.1"/>
    <property type="gene ID" value="ENSSSCG00025012138.1"/>
</dbReference>
<dbReference type="Ensembl" id="ENSSSCT00055039626.1">
    <property type="protein sequence ID" value="ENSSSCP00055031520.1"/>
    <property type="gene ID" value="ENSSSCG00055020096.1"/>
</dbReference>
<dbReference type="PROSITE" id="PS50294">
    <property type="entry name" value="WD_REPEATS_REGION"/>
    <property type="match status" value="1"/>
</dbReference>
<evidence type="ECO:0000313" key="5">
    <source>
        <dbReference type="Ensembl" id="ENSSSCP00025006453.1"/>
    </source>
</evidence>
<dbReference type="Ensembl" id="ENSSSCT00045012286.1">
    <property type="protein sequence ID" value="ENSSSCP00045008390.1"/>
    <property type="gene ID" value="ENSSSCG00045007336.1"/>
</dbReference>
<dbReference type="InterPro" id="IPR001680">
    <property type="entry name" value="WD40_rpt"/>
</dbReference>
<proteinExistence type="inferred from homology"/>
<dbReference type="Proteomes" id="UP000694570">
    <property type="component" value="Unplaced"/>
</dbReference>
<sequence>MLAKSSTKHQAAPLSFLASFSEPFLGLYGQVPPGGLFHRRTERSRGCEAGLAAGKAGRSLWIRGLGSPRQPSSSLSPQMEVFQALQRLHMTIFSQSVSPCGKFLAAGNNYGQIAIFSLSAALSSEAKEESKKPIVTFQAHDGPVYSMVSTDRHLLSAGDGEVKAWLWAEILKKGCKELWRRQPPYRTSLEVPEINALLLVPKENSLILAGGDCQLHTMDLETGAFTVSCGAGVAGGGGSRRGGGWPLPGSCPDTALSLQRALRGHTDYIHCLALRERSPEVLSGGEDGAVRLWDLRTAREVQTIEVYKHEECSRPHNGRWIGCLATDSDWMVCGGGPALTLWHLRSSTPTTIFPMRAPQKHVTFYQDLILSAGQGRCVNQWQLSGELKAQVPGSSPGLLSLSLNQQPAAPECKVLTAAGNSCRVDVFTNLGYRAFSLSF</sequence>
<protein>
    <submittedName>
        <fullName evidence="5">THO complex subunit 6</fullName>
    </submittedName>
</protein>
<dbReference type="Pfam" id="PF00400">
    <property type="entry name" value="WD40"/>
    <property type="match status" value="2"/>
</dbReference>
<dbReference type="InterPro" id="IPR015943">
    <property type="entry name" value="WD40/YVTN_repeat-like_dom_sf"/>
</dbReference>
<dbReference type="Proteomes" id="UP000694725">
    <property type="component" value="Unplaced"/>
</dbReference>
<dbReference type="SMART" id="SM00320">
    <property type="entry name" value="WD40"/>
    <property type="match status" value="3"/>
</dbReference>
<dbReference type="InterPro" id="IPR019775">
    <property type="entry name" value="WD40_repeat_CS"/>
</dbReference>
<dbReference type="Proteomes" id="UP000694728">
    <property type="component" value="Unplaced"/>
</dbReference>
<evidence type="ECO:0000256" key="4">
    <source>
        <dbReference type="PROSITE-ProRule" id="PRU00221"/>
    </source>
</evidence>
<evidence type="ECO:0000256" key="3">
    <source>
        <dbReference type="ARBA" id="ARBA00022737"/>
    </source>
</evidence>
<keyword evidence="3" id="KW-0677">Repeat</keyword>
<organism evidence="5 6">
    <name type="scientific">Sus scrofa</name>
    <name type="common">Pig</name>
    <dbReference type="NCBI Taxonomy" id="9823"/>
    <lineage>
        <taxon>Eukaryota</taxon>
        <taxon>Metazoa</taxon>
        <taxon>Chordata</taxon>
        <taxon>Craniata</taxon>
        <taxon>Vertebrata</taxon>
        <taxon>Euteleostomi</taxon>
        <taxon>Mammalia</taxon>
        <taxon>Eutheria</taxon>
        <taxon>Laurasiatheria</taxon>
        <taxon>Artiodactyla</taxon>
        <taxon>Suina</taxon>
        <taxon>Suidae</taxon>
        <taxon>Sus</taxon>
    </lineage>
</organism>
<dbReference type="AlphaFoldDB" id="A0A8D0UI14"/>
<comment type="similarity">
    <text evidence="1">Belongs to the WD repeat THOC6 family.</text>
</comment>
<feature type="repeat" description="WD" evidence="4">
    <location>
        <begin position="262"/>
        <end position="303"/>
    </location>
</feature>
<dbReference type="PANTHER" id="PTHR44411">
    <property type="entry name" value="THO COMPLEX SUBUNIT 6 HOMOLOG"/>
    <property type="match status" value="1"/>
</dbReference>
<dbReference type="InterPro" id="IPR036322">
    <property type="entry name" value="WD40_repeat_dom_sf"/>
</dbReference>
<dbReference type="SUPFAM" id="SSF50978">
    <property type="entry name" value="WD40 repeat-like"/>
    <property type="match status" value="1"/>
</dbReference>
<dbReference type="Ensembl" id="ENSSSCT00065038686.1">
    <property type="protein sequence ID" value="ENSSSCP00065016340.1"/>
    <property type="gene ID" value="ENSSSCG00065028668.1"/>
</dbReference>
<evidence type="ECO:0000313" key="6">
    <source>
        <dbReference type="Proteomes" id="UP000694727"/>
    </source>
</evidence>
<dbReference type="InterPro" id="IPR042626">
    <property type="entry name" value="THOC6"/>
</dbReference>
<keyword evidence="2 4" id="KW-0853">WD repeat</keyword>
<dbReference type="PANTHER" id="PTHR44411:SF1">
    <property type="entry name" value="THO COMPLEX SUBUNIT 6 HOMOLOG"/>
    <property type="match status" value="1"/>
</dbReference>
<dbReference type="Proteomes" id="UP000694724">
    <property type="component" value="Unplaced"/>
</dbReference>
<reference evidence="5" key="1">
    <citation type="submission" date="2025-05" db="UniProtKB">
        <authorList>
            <consortium name="Ensembl"/>
        </authorList>
    </citation>
    <scope>IDENTIFICATION</scope>
</reference>
<dbReference type="PROSITE" id="PS00678">
    <property type="entry name" value="WD_REPEATS_1"/>
    <property type="match status" value="1"/>
</dbReference>
<dbReference type="Gene3D" id="2.130.10.10">
    <property type="entry name" value="YVTN repeat-like/Quinoprotein amine dehydrogenase"/>
    <property type="match status" value="1"/>
</dbReference>
<accession>A0A8D0UI14</accession>
<dbReference type="PROSITE" id="PS50082">
    <property type="entry name" value="WD_REPEATS_2"/>
    <property type="match status" value="1"/>
</dbReference>
<evidence type="ECO:0000256" key="1">
    <source>
        <dbReference type="ARBA" id="ARBA00009728"/>
    </source>
</evidence>